<dbReference type="PRINTS" id="PR00039">
    <property type="entry name" value="HTHLYSR"/>
</dbReference>
<dbReference type="InterPro" id="IPR005119">
    <property type="entry name" value="LysR_subst-bd"/>
</dbReference>
<evidence type="ECO:0000256" key="5">
    <source>
        <dbReference type="SAM" id="MobiDB-lite"/>
    </source>
</evidence>
<dbReference type="RefSeq" id="WP_012933453.1">
    <property type="nucleotide sequence ID" value="NC_013739.1"/>
</dbReference>
<dbReference type="InterPro" id="IPR036390">
    <property type="entry name" value="WH_DNA-bd_sf"/>
</dbReference>
<reference evidence="8" key="2">
    <citation type="submission" date="2010-01" db="EMBL/GenBank/DDBJ databases">
        <title>The complete genome of Conexibacter woesei DSM 14684.</title>
        <authorList>
            <consortium name="US DOE Joint Genome Institute (JGI-PGF)"/>
            <person name="Lucas S."/>
            <person name="Copeland A."/>
            <person name="Lapidus A."/>
            <person name="Glavina del Rio T."/>
            <person name="Dalin E."/>
            <person name="Tice H."/>
            <person name="Bruce D."/>
            <person name="Goodwin L."/>
            <person name="Pitluck S."/>
            <person name="Kyrpides N."/>
            <person name="Mavromatis K."/>
            <person name="Ivanova N."/>
            <person name="Mikhailova N."/>
            <person name="Chertkov O."/>
            <person name="Brettin T."/>
            <person name="Detter J.C."/>
            <person name="Han C."/>
            <person name="Larimer F."/>
            <person name="Land M."/>
            <person name="Hauser L."/>
            <person name="Markowitz V."/>
            <person name="Cheng J.-F."/>
            <person name="Hugenholtz P."/>
            <person name="Woyke T."/>
            <person name="Wu D."/>
            <person name="Pukall R."/>
            <person name="Steenblock K."/>
            <person name="Schneider S."/>
            <person name="Klenk H.-P."/>
            <person name="Eisen J.A."/>
        </authorList>
    </citation>
    <scope>NUCLEOTIDE SEQUENCE [LARGE SCALE GENOMIC DNA]</scope>
    <source>
        <strain evidence="8">DSM 14684 / CIP 108061 / JCM 11494 / NBRC 100937 / ID131577</strain>
    </source>
</reference>
<dbReference type="Gene3D" id="1.10.10.10">
    <property type="entry name" value="Winged helix-like DNA-binding domain superfamily/Winged helix DNA-binding domain"/>
    <property type="match status" value="1"/>
</dbReference>
<dbReference type="STRING" id="469383.Cwoe_1976"/>
<dbReference type="Pfam" id="PF00126">
    <property type="entry name" value="HTH_1"/>
    <property type="match status" value="1"/>
</dbReference>
<keyword evidence="3" id="KW-0238">DNA-binding</keyword>
<dbReference type="eggNOG" id="COG0583">
    <property type="taxonomic scope" value="Bacteria"/>
</dbReference>
<dbReference type="EMBL" id="CP001854">
    <property type="protein sequence ID" value="ADB50402.1"/>
    <property type="molecule type" value="Genomic_DNA"/>
</dbReference>
<sequence length="343" mass="35893">MELRQLEYFVAVAEEASFTRAAARLHVAQPGVSAQVRRLEAELGEQLLDRSGRSVRPTEAGVAVLPHARAALASVGAVRGAIEELTGLVRGRVAIGMVSSYPSAVLPDLLASFSRLHPDVEITLGEDNSDRLVQALQHGELDLALIGSARTGPPPGLATQTLTDEPLVAAVSHTHPLATRSTLTVAALAGSPLMCLPRGTGIRTALDDACATAGVEPRIAFEASDPVPLALLAARGLGVAILPASLAAARSGELHAIALTRPQPRGRIELAWRAEGPVSPAAPCADRSRAPDAGGLRRAAGIAWWTWPARWAWAARLPRPARLARAASRDSRARTANHVAPPP</sequence>
<dbReference type="InterPro" id="IPR000847">
    <property type="entry name" value="LysR_HTH_N"/>
</dbReference>
<dbReference type="KEGG" id="cwo:Cwoe_1976"/>
<feature type="region of interest" description="Disordered" evidence="5">
    <location>
        <begin position="324"/>
        <end position="343"/>
    </location>
</feature>
<name>D3F3C2_CONWI</name>
<evidence type="ECO:0000313" key="8">
    <source>
        <dbReference type="Proteomes" id="UP000008229"/>
    </source>
</evidence>
<dbReference type="SUPFAM" id="SSF53850">
    <property type="entry name" value="Periplasmic binding protein-like II"/>
    <property type="match status" value="1"/>
</dbReference>
<dbReference type="FunFam" id="1.10.10.10:FF:000001">
    <property type="entry name" value="LysR family transcriptional regulator"/>
    <property type="match status" value="1"/>
</dbReference>
<dbReference type="AlphaFoldDB" id="D3F3C2"/>
<dbReference type="Gene3D" id="3.40.190.290">
    <property type="match status" value="1"/>
</dbReference>
<dbReference type="GO" id="GO:0003677">
    <property type="term" value="F:DNA binding"/>
    <property type="evidence" value="ECO:0007669"/>
    <property type="project" value="UniProtKB-KW"/>
</dbReference>
<keyword evidence="8" id="KW-1185">Reference proteome</keyword>
<organism evidence="7 8">
    <name type="scientific">Conexibacter woesei (strain DSM 14684 / CCUG 47730 / CIP 108061 / JCM 11494 / NBRC 100937 / ID131577)</name>
    <dbReference type="NCBI Taxonomy" id="469383"/>
    <lineage>
        <taxon>Bacteria</taxon>
        <taxon>Bacillati</taxon>
        <taxon>Actinomycetota</taxon>
        <taxon>Thermoleophilia</taxon>
        <taxon>Solirubrobacterales</taxon>
        <taxon>Conexibacteraceae</taxon>
        <taxon>Conexibacter</taxon>
    </lineage>
</organism>
<keyword evidence="2" id="KW-0805">Transcription regulation</keyword>
<feature type="domain" description="HTH lysR-type" evidence="6">
    <location>
        <begin position="1"/>
        <end position="58"/>
    </location>
</feature>
<protein>
    <submittedName>
        <fullName evidence="7">Transcriptional regulator, LysR family</fullName>
    </submittedName>
</protein>
<keyword evidence="4" id="KW-0804">Transcription</keyword>
<dbReference type="HOGENOM" id="CLU_039613_6_4_11"/>
<dbReference type="Proteomes" id="UP000008229">
    <property type="component" value="Chromosome"/>
</dbReference>
<evidence type="ECO:0000256" key="4">
    <source>
        <dbReference type="ARBA" id="ARBA00023163"/>
    </source>
</evidence>
<dbReference type="GO" id="GO:0005829">
    <property type="term" value="C:cytosol"/>
    <property type="evidence" value="ECO:0007669"/>
    <property type="project" value="TreeGrafter"/>
</dbReference>
<dbReference type="PROSITE" id="PS50931">
    <property type="entry name" value="HTH_LYSR"/>
    <property type="match status" value="1"/>
</dbReference>
<evidence type="ECO:0000256" key="2">
    <source>
        <dbReference type="ARBA" id="ARBA00023015"/>
    </source>
</evidence>
<reference evidence="7 8" key="1">
    <citation type="journal article" date="2010" name="Stand. Genomic Sci.">
        <title>Complete genome sequence of Conexibacter woesei type strain (ID131577).</title>
        <authorList>
            <person name="Pukall R."/>
            <person name="Lapidus A."/>
            <person name="Glavina Del Rio T."/>
            <person name="Copeland A."/>
            <person name="Tice H."/>
            <person name="Cheng J.-F."/>
            <person name="Lucas S."/>
            <person name="Chen F."/>
            <person name="Nolan M."/>
            <person name="Bruce D."/>
            <person name="Goodwin L."/>
            <person name="Pitluck S."/>
            <person name="Mavromatis K."/>
            <person name="Ivanova N."/>
            <person name="Ovchinnikova G."/>
            <person name="Pati A."/>
            <person name="Chen A."/>
            <person name="Palaniappan K."/>
            <person name="Land M."/>
            <person name="Hauser L."/>
            <person name="Chang Y.-J."/>
            <person name="Jeffries C.D."/>
            <person name="Chain P."/>
            <person name="Meincke L."/>
            <person name="Sims D."/>
            <person name="Brettin T."/>
            <person name="Detter J.C."/>
            <person name="Rohde M."/>
            <person name="Goeker M."/>
            <person name="Bristow J."/>
            <person name="Eisen J.A."/>
            <person name="Markowitz V."/>
            <person name="Kyrpides N.C."/>
            <person name="Klenk H.-P."/>
            <person name="Hugenholtz P."/>
        </authorList>
    </citation>
    <scope>NUCLEOTIDE SEQUENCE [LARGE SCALE GENOMIC DNA]</scope>
    <source>
        <strain evidence="8">DSM 14684 / CIP 108061 / JCM 11494 / NBRC 100937 / ID131577</strain>
    </source>
</reference>
<proteinExistence type="inferred from homology"/>
<dbReference type="PANTHER" id="PTHR30419">
    <property type="entry name" value="HTH-TYPE TRANSCRIPTIONAL REGULATOR YBHD"/>
    <property type="match status" value="1"/>
</dbReference>
<evidence type="ECO:0000256" key="1">
    <source>
        <dbReference type="ARBA" id="ARBA00009437"/>
    </source>
</evidence>
<gene>
    <name evidence="7" type="ordered locus">Cwoe_1976</name>
</gene>
<evidence type="ECO:0000256" key="3">
    <source>
        <dbReference type="ARBA" id="ARBA00023125"/>
    </source>
</evidence>
<evidence type="ECO:0000259" key="6">
    <source>
        <dbReference type="PROSITE" id="PS50931"/>
    </source>
</evidence>
<comment type="similarity">
    <text evidence="1">Belongs to the LysR transcriptional regulatory family.</text>
</comment>
<dbReference type="InterPro" id="IPR050950">
    <property type="entry name" value="HTH-type_LysR_regulators"/>
</dbReference>
<evidence type="ECO:0000313" key="7">
    <source>
        <dbReference type="EMBL" id="ADB50402.1"/>
    </source>
</evidence>
<accession>D3F3C2</accession>
<dbReference type="Pfam" id="PF03466">
    <property type="entry name" value="LysR_substrate"/>
    <property type="match status" value="1"/>
</dbReference>
<dbReference type="InterPro" id="IPR036388">
    <property type="entry name" value="WH-like_DNA-bd_sf"/>
</dbReference>
<dbReference type="SUPFAM" id="SSF46785">
    <property type="entry name" value="Winged helix' DNA-binding domain"/>
    <property type="match status" value="1"/>
</dbReference>
<dbReference type="GO" id="GO:0003700">
    <property type="term" value="F:DNA-binding transcription factor activity"/>
    <property type="evidence" value="ECO:0007669"/>
    <property type="project" value="InterPro"/>
</dbReference>